<dbReference type="KEGG" id="sacd:HS1genome_1842"/>
<dbReference type="AlphaFoldDB" id="A0A348B5K1"/>
<dbReference type="EMBL" id="AP018553">
    <property type="protein sequence ID" value="BBD73453.1"/>
    <property type="molecule type" value="Genomic_DNA"/>
</dbReference>
<dbReference type="Gene3D" id="3.40.50.300">
    <property type="entry name" value="P-loop containing nucleotide triphosphate hydrolases"/>
    <property type="match status" value="1"/>
</dbReference>
<reference evidence="2" key="3">
    <citation type="journal article" date="2019" name="BMC Res. Notes">
        <title>Complete genome sequence of the Sulfodiicoccus acidiphilus strain HS-1T, the first crenarchaeon that lacks polB3, isolated from an acidic hot spring in Ohwaku-dani, Hakone, Japan.</title>
        <authorList>
            <person name="Sakai H.D."/>
            <person name="Kurosawa N."/>
        </authorList>
    </citation>
    <scope>NUCLEOTIDE SEQUENCE</scope>
    <source>
        <strain evidence="2">HS-1</strain>
    </source>
</reference>
<dbReference type="PANTHER" id="PTHR43581:SF4">
    <property type="entry name" value="ATP_GTP PHOSPHATASE"/>
    <property type="match status" value="1"/>
</dbReference>
<gene>
    <name evidence="3" type="ORF">GCM10007116_08540</name>
    <name evidence="2" type="ORF">HS1genome_1842</name>
</gene>
<dbReference type="SMART" id="SM00382">
    <property type="entry name" value="AAA"/>
    <property type="match status" value="1"/>
</dbReference>
<reference evidence="4" key="2">
    <citation type="submission" date="2018-04" db="EMBL/GenBank/DDBJ databases">
        <title>Complete genome sequence of Sulfodiicoccus acidiphilus strain HS-1.</title>
        <authorList>
            <person name="Sakai H.D."/>
            <person name="Kurosawa N."/>
        </authorList>
    </citation>
    <scope>NUCLEOTIDE SEQUENCE [LARGE SCALE GENOMIC DNA]</scope>
    <source>
        <strain evidence="4">HS-1</strain>
    </source>
</reference>
<sequence>MNLVVYCGEVYSWVNMCEKVDRKDFTLLNYDTVEKWLKENGEGAYLIFGTDVIPVTAFNYPEVPLSDTPLFQFMKRGGTVIWAGDVPFYYSENGGKKVESKLNPFPFDTLNFADKVMFEDPQNSLVGELMEYRPVESWRPVQGHPSLIPVSYKLNPQGSITLYYSTWIYRYGKGSFVRLYDSKYVDFKYLLSLPERMAKLNEGIRIRNFRKLRNLLLKFPKFKVMVLIGDNNVGKTSVLEALATLSDRLFEENAKRIATYRGLTQPALPSPTLPFPELVEAYVDGDYSLRVVPPILRNPLESLIVFSTVIETGGPTQEVLNEVSKVLSNFDPNVFYLYLGAGGIRVLSLDRTDRRLLDQGQGYRSIMRVLLDYAMFKPKVLLLDDVEGFALHPNMLEKMFHHLLEIESRTILTTQSMDVVYYLAKVSLERDFRDPVIYVILKGDDQEVMTAQEVWDRLPFEDPRFTALAKRRGRSSV</sequence>
<evidence type="ECO:0000313" key="2">
    <source>
        <dbReference type="EMBL" id="BBD73453.1"/>
    </source>
</evidence>
<proteinExistence type="predicted"/>
<dbReference type="PANTHER" id="PTHR43581">
    <property type="entry name" value="ATP/GTP PHOSPHATASE"/>
    <property type="match status" value="1"/>
</dbReference>
<dbReference type="InterPro" id="IPR041685">
    <property type="entry name" value="AAA_GajA/Old/RecF-like"/>
</dbReference>
<dbReference type="Proteomes" id="UP000276741">
    <property type="component" value="Chromosome"/>
</dbReference>
<dbReference type="EMBL" id="BMQS01000006">
    <property type="protein sequence ID" value="GGT93001.1"/>
    <property type="molecule type" value="Genomic_DNA"/>
</dbReference>
<evidence type="ECO:0000313" key="3">
    <source>
        <dbReference type="EMBL" id="GGT93001.1"/>
    </source>
</evidence>
<organism evidence="2 4">
    <name type="scientific">Sulfodiicoccus acidiphilus</name>
    <dbReference type="NCBI Taxonomy" id="1670455"/>
    <lineage>
        <taxon>Archaea</taxon>
        <taxon>Thermoproteota</taxon>
        <taxon>Thermoprotei</taxon>
        <taxon>Sulfolobales</taxon>
        <taxon>Sulfolobaceae</taxon>
        <taxon>Sulfodiicoccus</taxon>
    </lineage>
</organism>
<reference evidence="3" key="4">
    <citation type="submission" date="2020-09" db="EMBL/GenBank/DDBJ databases">
        <authorList>
            <person name="Sun Q."/>
            <person name="Ohkuma M."/>
        </authorList>
    </citation>
    <scope>NUCLEOTIDE SEQUENCE</scope>
    <source>
        <strain evidence="3">JCM 31740</strain>
    </source>
</reference>
<dbReference type="InterPro" id="IPR003593">
    <property type="entry name" value="AAA+_ATPase"/>
</dbReference>
<dbReference type="OrthoDB" id="25344at2157"/>
<reference evidence="3" key="1">
    <citation type="journal article" date="2014" name="Int. J. Syst. Evol. Microbiol.">
        <title>Complete genome sequence of Corynebacterium casei LMG S-19264T (=DSM 44701T), isolated from a smear-ripened cheese.</title>
        <authorList>
            <consortium name="US DOE Joint Genome Institute (JGI-PGF)"/>
            <person name="Walter F."/>
            <person name="Albersmeier A."/>
            <person name="Kalinowski J."/>
            <person name="Ruckert C."/>
        </authorList>
    </citation>
    <scope>NUCLEOTIDE SEQUENCE</scope>
    <source>
        <strain evidence="3">JCM 31740</strain>
    </source>
</reference>
<protein>
    <recommendedName>
        <fullName evidence="1">AAA+ ATPase domain-containing protein</fullName>
    </recommendedName>
</protein>
<evidence type="ECO:0000259" key="1">
    <source>
        <dbReference type="SMART" id="SM00382"/>
    </source>
</evidence>
<accession>A0A348B5K1</accession>
<name>A0A348B5K1_9CREN</name>
<dbReference type="Proteomes" id="UP000616143">
    <property type="component" value="Unassembled WGS sequence"/>
</dbReference>
<feature type="domain" description="AAA+ ATPase" evidence="1">
    <location>
        <begin position="221"/>
        <end position="444"/>
    </location>
</feature>
<dbReference type="InterPro" id="IPR027417">
    <property type="entry name" value="P-loop_NTPase"/>
</dbReference>
<dbReference type="Pfam" id="PF13175">
    <property type="entry name" value="AAA_15"/>
    <property type="match status" value="1"/>
</dbReference>
<dbReference type="InterPro" id="IPR051396">
    <property type="entry name" value="Bact_Antivir_Def_Nuclease"/>
</dbReference>
<keyword evidence="4" id="KW-1185">Reference proteome</keyword>
<dbReference type="SUPFAM" id="SSF52540">
    <property type="entry name" value="P-loop containing nucleoside triphosphate hydrolases"/>
    <property type="match status" value="1"/>
</dbReference>
<dbReference type="RefSeq" id="WP_126450651.1">
    <property type="nucleotide sequence ID" value="NZ_AP018553.1"/>
</dbReference>
<dbReference type="GeneID" id="38667318"/>
<evidence type="ECO:0000313" key="4">
    <source>
        <dbReference type="Proteomes" id="UP000276741"/>
    </source>
</evidence>